<organism evidence="1 3">
    <name type="scientific">Didymodactylos carnosus</name>
    <dbReference type="NCBI Taxonomy" id="1234261"/>
    <lineage>
        <taxon>Eukaryota</taxon>
        <taxon>Metazoa</taxon>
        <taxon>Spiralia</taxon>
        <taxon>Gnathifera</taxon>
        <taxon>Rotifera</taxon>
        <taxon>Eurotatoria</taxon>
        <taxon>Bdelloidea</taxon>
        <taxon>Philodinida</taxon>
        <taxon>Philodinidae</taxon>
        <taxon>Didymodactylos</taxon>
    </lineage>
</organism>
<evidence type="ECO:0000313" key="3">
    <source>
        <dbReference type="Proteomes" id="UP000663829"/>
    </source>
</evidence>
<sequence>MNKETWNNEFGILTLSSSFKALSPSGCKFANNTEVRVSLLQRHGTFDVKYQANYLPGFVLAQNGPGLERHQFSHLDCPHEHFLRSGKFILGKFVDKAETELHLTAFIIPCKHTLHIPPKIIHSNDYLQGTWRTMLGRDDVDRVILTRQTSNGNLTERFMFDFPGNLLVLPDVVQHSYHGNDHFC</sequence>
<evidence type="ECO:0000313" key="1">
    <source>
        <dbReference type="EMBL" id="CAF1034223.1"/>
    </source>
</evidence>
<dbReference type="EMBL" id="CAJNOQ010003884">
    <property type="protein sequence ID" value="CAF1034223.1"/>
    <property type="molecule type" value="Genomic_DNA"/>
</dbReference>
<evidence type="ECO:0000313" key="2">
    <source>
        <dbReference type="EMBL" id="CAF3804907.1"/>
    </source>
</evidence>
<comment type="caution">
    <text evidence="1">The sequence shown here is derived from an EMBL/GenBank/DDBJ whole genome shotgun (WGS) entry which is preliminary data.</text>
</comment>
<dbReference type="AlphaFoldDB" id="A0A814J8U9"/>
<dbReference type="Proteomes" id="UP000663829">
    <property type="component" value="Unassembled WGS sequence"/>
</dbReference>
<proteinExistence type="predicted"/>
<dbReference type="EMBL" id="CAJOBC010003885">
    <property type="protein sequence ID" value="CAF3804907.1"/>
    <property type="molecule type" value="Genomic_DNA"/>
</dbReference>
<protein>
    <submittedName>
        <fullName evidence="1">Uncharacterized protein</fullName>
    </submittedName>
</protein>
<gene>
    <name evidence="1" type="ORF">GPM918_LOCUS15438</name>
    <name evidence="2" type="ORF">SRO942_LOCUS15439</name>
</gene>
<accession>A0A814J8U9</accession>
<reference evidence="1" key="1">
    <citation type="submission" date="2021-02" db="EMBL/GenBank/DDBJ databases">
        <authorList>
            <person name="Nowell W R."/>
        </authorList>
    </citation>
    <scope>NUCLEOTIDE SEQUENCE</scope>
</reference>
<name>A0A814J8U9_9BILA</name>
<dbReference type="Proteomes" id="UP000681722">
    <property type="component" value="Unassembled WGS sequence"/>
</dbReference>
<keyword evidence="3" id="KW-1185">Reference proteome</keyword>